<gene>
    <name evidence="1" type="ORF">WMW72_03650</name>
</gene>
<comment type="caution">
    <text evidence="1">The sequence shown here is derived from an EMBL/GenBank/DDBJ whole genome shotgun (WGS) entry which is preliminary data.</text>
</comment>
<proteinExistence type="predicted"/>
<accession>A0ABU9DDP9</accession>
<sequence length="70" mass="8254">MAQNRRLITDQDFQEALDSQRRIRVFKDDHVIDYGGLIIRFSDDTVVIQSGVSDLTYHSRNGCEFFEMRK</sequence>
<evidence type="ECO:0000313" key="2">
    <source>
        <dbReference type="Proteomes" id="UP001469365"/>
    </source>
</evidence>
<organism evidence="1 2">
    <name type="scientific">Paenibacillus filicis</name>
    <dbReference type="NCBI Taxonomy" id="669464"/>
    <lineage>
        <taxon>Bacteria</taxon>
        <taxon>Bacillati</taxon>
        <taxon>Bacillota</taxon>
        <taxon>Bacilli</taxon>
        <taxon>Bacillales</taxon>
        <taxon>Paenibacillaceae</taxon>
        <taxon>Paenibacillus</taxon>
    </lineage>
</organism>
<keyword evidence="2" id="KW-1185">Reference proteome</keyword>
<protein>
    <submittedName>
        <fullName evidence="1">Uncharacterized protein</fullName>
    </submittedName>
</protein>
<reference evidence="1 2" key="1">
    <citation type="submission" date="2024-04" db="EMBL/GenBank/DDBJ databases">
        <title>draft genome sequnece of Paenibacillus filicis.</title>
        <authorList>
            <person name="Kim D.-U."/>
        </authorList>
    </citation>
    <scope>NUCLEOTIDE SEQUENCE [LARGE SCALE GENOMIC DNA]</scope>
    <source>
        <strain evidence="1 2">KACC14197</strain>
    </source>
</reference>
<dbReference type="RefSeq" id="WP_341414037.1">
    <property type="nucleotide sequence ID" value="NZ_JBBPCC010000001.1"/>
</dbReference>
<dbReference type="Proteomes" id="UP001469365">
    <property type="component" value="Unassembled WGS sequence"/>
</dbReference>
<evidence type="ECO:0000313" key="1">
    <source>
        <dbReference type="EMBL" id="MEK8126999.1"/>
    </source>
</evidence>
<name>A0ABU9DDP9_9BACL</name>
<dbReference type="EMBL" id="JBBPCC010000001">
    <property type="protein sequence ID" value="MEK8126999.1"/>
    <property type="molecule type" value="Genomic_DNA"/>
</dbReference>